<dbReference type="EMBL" id="CP019717">
    <property type="protein sequence ID" value="QHZ52377.1"/>
    <property type="molecule type" value="Genomic_DNA"/>
</dbReference>
<evidence type="ECO:0000256" key="3">
    <source>
        <dbReference type="ARBA" id="ARBA00023125"/>
    </source>
</evidence>
<evidence type="ECO:0000259" key="7">
    <source>
        <dbReference type="PROSITE" id="PS51900"/>
    </source>
</evidence>
<dbReference type="SUPFAM" id="SSF56349">
    <property type="entry name" value="DNA breaking-rejoining enzymes"/>
    <property type="match status" value="1"/>
</dbReference>
<evidence type="ECO:0000256" key="5">
    <source>
        <dbReference type="PROSITE-ProRule" id="PRU01248"/>
    </source>
</evidence>
<dbReference type="Gene3D" id="1.10.150.130">
    <property type="match status" value="1"/>
</dbReference>
<evidence type="ECO:0000256" key="1">
    <source>
        <dbReference type="ARBA" id="ARBA00008857"/>
    </source>
</evidence>
<dbReference type="Pfam" id="PF00589">
    <property type="entry name" value="Phage_integrase"/>
    <property type="match status" value="1"/>
</dbReference>
<dbReference type="InterPro" id="IPR044068">
    <property type="entry name" value="CB"/>
</dbReference>
<evidence type="ECO:0000313" key="9">
    <source>
        <dbReference type="Proteomes" id="UP000464330"/>
    </source>
</evidence>
<dbReference type="InterPro" id="IPR050090">
    <property type="entry name" value="Tyrosine_recombinase_XerCD"/>
</dbReference>
<dbReference type="InterPro" id="IPR002104">
    <property type="entry name" value="Integrase_catalytic"/>
</dbReference>
<dbReference type="GO" id="GO:0015074">
    <property type="term" value="P:DNA integration"/>
    <property type="evidence" value="ECO:0007669"/>
    <property type="project" value="UniProtKB-KW"/>
</dbReference>
<feature type="domain" description="Core-binding (CB)" evidence="7">
    <location>
        <begin position="73"/>
        <end position="165"/>
    </location>
</feature>
<evidence type="ECO:0000313" key="8">
    <source>
        <dbReference type="EMBL" id="QHZ52377.1"/>
    </source>
</evidence>
<dbReference type="PANTHER" id="PTHR30349:SF41">
    <property type="entry name" value="INTEGRASE_RECOMBINASE PROTEIN MJ0367-RELATED"/>
    <property type="match status" value="1"/>
</dbReference>
<dbReference type="PROSITE" id="PS51900">
    <property type="entry name" value="CB"/>
    <property type="match status" value="1"/>
</dbReference>
<proteinExistence type="inferred from homology"/>
<keyword evidence="4" id="KW-0233">DNA recombination</keyword>
<evidence type="ECO:0000256" key="2">
    <source>
        <dbReference type="ARBA" id="ARBA00022908"/>
    </source>
</evidence>
<dbReference type="PANTHER" id="PTHR30349">
    <property type="entry name" value="PHAGE INTEGRASE-RELATED"/>
    <property type="match status" value="1"/>
</dbReference>
<reference evidence="8 9" key="1">
    <citation type="journal article" date="2020" name="Int. J. Med. Microbiol.">
        <title>Discovery of Paenibacillus larvae ERIC V: Phenotypic and genomic comparison to genotypes ERIC I-IV reveal different inventories of virulence factors which correlate with epidemiological prevalences of American Foulbrood.</title>
        <authorList>
            <person name="Beims H."/>
            <person name="Bunk B."/>
            <person name="Erler S."/>
            <person name="Mohr K.I."/>
            <person name="Sproer C."/>
            <person name="Pradella S."/>
            <person name="Gunther G."/>
            <person name="Rohde M."/>
            <person name="von der Ohe W."/>
            <person name="Steinert M."/>
        </authorList>
    </citation>
    <scope>NUCLEOTIDE SEQUENCE [LARGE SCALE GENOMIC DNA]</scope>
    <source>
        <strain evidence="8">Eric_V</strain>
    </source>
</reference>
<dbReference type="GO" id="GO:0006310">
    <property type="term" value="P:DNA recombination"/>
    <property type="evidence" value="ECO:0007669"/>
    <property type="project" value="UniProtKB-KW"/>
</dbReference>
<gene>
    <name evidence="8" type="ORF">ERICV_03265</name>
</gene>
<dbReference type="InterPro" id="IPR010998">
    <property type="entry name" value="Integrase_recombinase_N"/>
</dbReference>
<evidence type="ECO:0000259" key="6">
    <source>
        <dbReference type="PROSITE" id="PS51898"/>
    </source>
</evidence>
<keyword evidence="2" id="KW-0229">DNA integration</keyword>
<dbReference type="CDD" id="cd01189">
    <property type="entry name" value="INT_ICEBs1_C_like"/>
    <property type="match status" value="1"/>
</dbReference>
<dbReference type="AlphaFoldDB" id="A0A6C0QVA8"/>
<dbReference type="InterPro" id="IPR013762">
    <property type="entry name" value="Integrase-like_cat_sf"/>
</dbReference>
<feature type="domain" description="Tyr recombinase" evidence="6">
    <location>
        <begin position="186"/>
        <end position="395"/>
    </location>
</feature>
<dbReference type="PROSITE" id="PS51898">
    <property type="entry name" value="TYR_RECOMBINASE"/>
    <property type="match status" value="1"/>
</dbReference>
<protein>
    <submittedName>
        <fullName evidence="8">Phage integrase family protein</fullName>
    </submittedName>
</protein>
<accession>A0A6C0QVA8</accession>
<keyword evidence="3 5" id="KW-0238">DNA-binding</keyword>
<organism evidence="8 9">
    <name type="scientific">Paenibacillus larvae subsp. larvae</name>
    <dbReference type="NCBI Taxonomy" id="147375"/>
    <lineage>
        <taxon>Bacteria</taxon>
        <taxon>Bacillati</taxon>
        <taxon>Bacillota</taxon>
        <taxon>Bacilli</taxon>
        <taxon>Bacillales</taxon>
        <taxon>Paenibacillaceae</taxon>
        <taxon>Paenibacillus</taxon>
    </lineage>
</organism>
<dbReference type="InterPro" id="IPR011010">
    <property type="entry name" value="DNA_brk_join_enz"/>
</dbReference>
<dbReference type="Proteomes" id="UP000464330">
    <property type="component" value="Chromosome"/>
</dbReference>
<name>A0A6C0QVA8_9BACL</name>
<sequence>MASIEKRGNNSWRLIVEAGHSPNGKRIKRTKTVRVEDQSLLRTTKKLRDFLETELHKFKIEVESGAYISPEKMTFATFVEEWREKYATKHLSHRTLHVYEQNLKNRIIPTFGHLRLNEIRPIHIVNYIHSLEKDGVRGDRKKGGLSSSTIQYDHKIITNVLSRAVEWNLIKSNPSASVKKPKVQSKINMPYDELEVEQLLGALQKEPYHWRIMITLALTTGMRRGELLGLEWKHVDWKNGVVSIEQSLTHSEKGKVIIKSPKTERSRRNVALPSSVLDELKDYYYYCIREKENLGESWKGCVDVEGNQRNFIFSHLDGRPFHHERPSFWFRLFVKRHGLRYIRFHDLRHTSATLLINQGVHAKVISERLGHGNITTTMNTYGHLLRTADKAAADKFESIISLKKQEN</sequence>
<dbReference type="Pfam" id="PF14659">
    <property type="entry name" value="Phage_int_SAM_3"/>
    <property type="match status" value="1"/>
</dbReference>
<comment type="similarity">
    <text evidence="1">Belongs to the 'phage' integrase family.</text>
</comment>
<evidence type="ECO:0000256" key="4">
    <source>
        <dbReference type="ARBA" id="ARBA00023172"/>
    </source>
</evidence>
<dbReference type="GO" id="GO:0003677">
    <property type="term" value="F:DNA binding"/>
    <property type="evidence" value="ECO:0007669"/>
    <property type="project" value="UniProtKB-UniRule"/>
</dbReference>
<dbReference type="InterPro" id="IPR004107">
    <property type="entry name" value="Integrase_SAM-like_N"/>
</dbReference>
<dbReference type="Gene3D" id="1.10.443.10">
    <property type="entry name" value="Intergrase catalytic core"/>
    <property type="match status" value="1"/>
</dbReference>
<dbReference type="RefSeq" id="WP_172423506.1">
    <property type="nucleotide sequence ID" value="NZ_CP019717.1"/>
</dbReference>